<feature type="signal peptide" evidence="6">
    <location>
        <begin position="1"/>
        <end position="19"/>
    </location>
</feature>
<dbReference type="GO" id="GO:0006516">
    <property type="term" value="P:glycoprotein catabolic process"/>
    <property type="evidence" value="ECO:0007669"/>
    <property type="project" value="TreeGrafter"/>
</dbReference>
<dbReference type="FunFam" id="3.20.20.80:FF:000050">
    <property type="entry name" value="Beta-mannosidase B"/>
    <property type="match status" value="1"/>
</dbReference>
<evidence type="ECO:0000259" key="8">
    <source>
        <dbReference type="Pfam" id="PF17753"/>
    </source>
</evidence>
<dbReference type="GO" id="GO:0005975">
    <property type="term" value="P:carbohydrate metabolic process"/>
    <property type="evidence" value="ECO:0007669"/>
    <property type="project" value="InterPro"/>
</dbReference>
<reference evidence="10 11" key="1">
    <citation type="journal article" date="2018" name="Genome Biol. Evol.">
        <title>Multiple Roots of Fruiting Body Formation in Amoebozoa.</title>
        <authorList>
            <person name="Hillmann F."/>
            <person name="Forbes G."/>
            <person name="Novohradska S."/>
            <person name="Ferling I."/>
            <person name="Riege K."/>
            <person name="Groth M."/>
            <person name="Westermann M."/>
            <person name="Marz M."/>
            <person name="Spaller T."/>
            <person name="Winckler T."/>
            <person name="Schaap P."/>
            <person name="Glockner G."/>
        </authorList>
    </citation>
    <scope>NUCLEOTIDE SEQUENCE [LARGE SCALE GENOMIC DNA]</scope>
    <source>
        <strain evidence="10 11">Jena</strain>
    </source>
</reference>
<comment type="caution">
    <text evidence="10">The sequence shown here is derived from an EMBL/GenBank/DDBJ whole genome shotgun (WGS) entry which is preliminary data.</text>
</comment>
<organism evidence="10 11">
    <name type="scientific">Planoprotostelium fungivorum</name>
    <dbReference type="NCBI Taxonomy" id="1890364"/>
    <lineage>
        <taxon>Eukaryota</taxon>
        <taxon>Amoebozoa</taxon>
        <taxon>Evosea</taxon>
        <taxon>Variosea</taxon>
        <taxon>Cavosteliida</taxon>
        <taxon>Cavosteliaceae</taxon>
        <taxon>Planoprotostelium</taxon>
    </lineage>
</organism>
<dbReference type="Pfam" id="PF22666">
    <property type="entry name" value="Glyco_hydro_2_N2"/>
    <property type="match status" value="1"/>
</dbReference>
<dbReference type="GO" id="GO:0004567">
    <property type="term" value="F:beta-mannosidase activity"/>
    <property type="evidence" value="ECO:0007669"/>
    <property type="project" value="UniProtKB-EC"/>
</dbReference>
<dbReference type="PANTHER" id="PTHR43730">
    <property type="entry name" value="BETA-MANNOSIDASE"/>
    <property type="match status" value="1"/>
</dbReference>
<dbReference type="InterPro" id="IPR008979">
    <property type="entry name" value="Galactose-bd-like_sf"/>
</dbReference>
<evidence type="ECO:0000256" key="1">
    <source>
        <dbReference type="ARBA" id="ARBA00000829"/>
    </source>
</evidence>
<dbReference type="InterPro" id="IPR041625">
    <property type="entry name" value="Beta-mannosidase_Ig"/>
</dbReference>
<keyword evidence="6" id="KW-0732">Signal</keyword>
<keyword evidence="4" id="KW-0325">Glycoprotein</keyword>
<feature type="domain" description="Beta-mannosidase-like galactose-binding" evidence="9">
    <location>
        <begin position="30"/>
        <end position="194"/>
    </location>
</feature>
<protein>
    <recommendedName>
        <fullName evidence="2">beta-mannosidase</fullName>
        <ecNumber evidence="2">3.2.1.25</ecNumber>
    </recommendedName>
</protein>
<dbReference type="InterPro" id="IPR017853">
    <property type="entry name" value="GH"/>
</dbReference>
<evidence type="ECO:0000256" key="6">
    <source>
        <dbReference type="SAM" id="SignalP"/>
    </source>
</evidence>
<accession>A0A2P6MXC7</accession>
<dbReference type="OrthoDB" id="2866996at2759"/>
<feature type="chain" id="PRO_5015189148" description="beta-mannosidase" evidence="6">
    <location>
        <begin position="20"/>
        <end position="853"/>
    </location>
</feature>
<evidence type="ECO:0000256" key="5">
    <source>
        <dbReference type="ARBA" id="ARBA00023295"/>
    </source>
</evidence>
<dbReference type="InterPro" id="IPR006102">
    <property type="entry name" value="Ig-like_GH2"/>
</dbReference>
<keyword evidence="5" id="KW-0326">Glycosidase</keyword>
<sequence length="853" mass="97790">MRGALSSLVLFLLFVSSQAALRIVDLSGEWSVTDRRGHNLKGHVPGSIYTDLFAAGIIQDPYYRFNEDQYAWVANRTWIYSTSFQVGDELSSAKVKLELPRVLMYGEIVINGHYIGATNNSFIPFSFGVKSLLKTGQNDIQISLRPHVRYGDQLRKIYNSSFPVSSPWKTLYRLPGFSYGWDFAPSFPGQGIVKPVRLVAYDVAKISYLNVIVTKSSGETWKVQLLAYVNGVSGAKGVLNATLPEFNLSLSQDLTLTNGENVFTFEFSVESPQLWWPLGYGSQPLYNTTIRLSDEGGNFQEEKTKKIGFRTIVLNNDAQGNGNLFIFQVNGVNIMGRGSNYCPSDMFQERITSIVVDRTIQSAAAANMNMLRVWGGGYYPDEDFYEACDRYGILVWLDFMLSDSPYPGDQWFISEMQKEVTHVAKEITSHASLALWSGNNEIEQVINFFFGYDGPIGWDYKKLMIQVIYPILQQHSYNVEYRTSSPSNGFKSMEPLVPWWGPVNTDTRGDYHWYGAPNTDCDDVSTYRHPRFMSEYGWQSIDSFETMKNVTGEEDWNRDSLLMSYPHRQKANNYNANFKSLAETLWGLRDDTGRQDETSFRHWIYLSQLSQAYCVKAQSEHYRRGKGMESNTGGYMFWQLNAPWQGPTWGSLEYGGRWKMLHYFAKKFNAPVTVSSFQNPQRGWDFWLSVEKNEIVSGHFVFEMWSYEGERVKEWKVPGVSWNYMTKYITSYQPDSTVEASKFFLRYGFKGENETEAFGTDFISLTRLKNVPLFDPQITIGSPQQVDATTVRFIIQSERPAFYVFLSSPQDGYWSDNGFLLTPQTPFTVYFYGFKETQAEDVRPSVLSLYDTR</sequence>
<evidence type="ECO:0000259" key="7">
    <source>
        <dbReference type="Pfam" id="PF00703"/>
    </source>
</evidence>
<comment type="catalytic activity">
    <reaction evidence="1">
        <text>Hydrolysis of terminal, non-reducing beta-D-mannose residues in beta-D-mannosides.</text>
        <dbReference type="EC" id="3.2.1.25"/>
    </reaction>
</comment>
<evidence type="ECO:0000313" key="10">
    <source>
        <dbReference type="EMBL" id="PRP76382.1"/>
    </source>
</evidence>
<dbReference type="InterPro" id="IPR013783">
    <property type="entry name" value="Ig-like_fold"/>
</dbReference>
<gene>
    <name evidence="10" type="ORF">PROFUN_15283</name>
</gene>
<dbReference type="InterPro" id="IPR050887">
    <property type="entry name" value="Beta-mannosidase_GH2"/>
</dbReference>
<evidence type="ECO:0000256" key="4">
    <source>
        <dbReference type="ARBA" id="ARBA00023180"/>
    </source>
</evidence>
<dbReference type="InParanoid" id="A0A2P6MXC7"/>
<feature type="domain" description="Beta-mannosidase Ig-fold" evidence="8">
    <location>
        <begin position="786"/>
        <end position="846"/>
    </location>
</feature>
<dbReference type="Proteomes" id="UP000241769">
    <property type="component" value="Unassembled WGS sequence"/>
</dbReference>
<dbReference type="SUPFAM" id="SSF49303">
    <property type="entry name" value="beta-Galactosidase/glucuronidase domain"/>
    <property type="match status" value="2"/>
</dbReference>
<dbReference type="PANTHER" id="PTHR43730:SF1">
    <property type="entry name" value="BETA-MANNOSIDASE"/>
    <property type="match status" value="1"/>
</dbReference>
<dbReference type="Pfam" id="PF00703">
    <property type="entry name" value="Glyco_hydro_2"/>
    <property type="match status" value="1"/>
</dbReference>
<evidence type="ECO:0000259" key="9">
    <source>
        <dbReference type="Pfam" id="PF22666"/>
    </source>
</evidence>
<dbReference type="Gene3D" id="2.60.40.10">
    <property type="entry name" value="Immunoglobulins"/>
    <property type="match status" value="2"/>
</dbReference>
<dbReference type="Gene3D" id="3.20.20.80">
    <property type="entry name" value="Glycosidases"/>
    <property type="match status" value="1"/>
</dbReference>
<dbReference type="AlphaFoldDB" id="A0A2P6MXC7"/>
<keyword evidence="3" id="KW-0378">Hydrolase</keyword>
<name>A0A2P6MXC7_9EUKA</name>
<proteinExistence type="predicted"/>
<dbReference type="InterPro" id="IPR054593">
    <property type="entry name" value="Beta-mannosidase-like_N2"/>
</dbReference>
<feature type="domain" description="Glycoside hydrolase family 2 immunoglobulin-like beta-sandwich" evidence="7">
    <location>
        <begin position="215"/>
        <end position="310"/>
    </location>
</feature>
<dbReference type="SUPFAM" id="SSF49785">
    <property type="entry name" value="Galactose-binding domain-like"/>
    <property type="match status" value="1"/>
</dbReference>
<dbReference type="EMBL" id="MDYQ01000331">
    <property type="protein sequence ID" value="PRP76382.1"/>
    <property type="molecule type" value="Genomic_DNA"/>
</dbReference>
<dbReference type="Pfam" id="PF17753">
    <property type="entry name" value="Ig_mannosidase"/>
    <property type="match status" value="1"/>
</dbReference>
<keyword evidence="11" id="KW-1185">Reference proteome</keyword>
<dbReference type="SUPFAM" id="SSF51445">
    <property type="entry name" value="(Trans)glycosidases"/>
    <property type="match status" value="1"/>
</dbReference>
<dbReference type="EC" id="3.2.1.25" evidence="2"/>
<dbReference type="STRING" id="1890364.A0A2P6MXC7"/>
<evidence type="ECO:0000313" key="11">
    <source>
        <dbReference type="Proteomes" id="UP000241769"/>
    </source>
</evidence>
<evidence type="ECO:0000256" key="2">
    <source>
        <dbReference type="ARBA" id="ARBA00012754"/>
    </source>
</evidence>
<evidence type="ECO:0000256" key="3">
    <source>
        <dbReference type="ARBA" id="ARBA00022801"/>
    </source>
</evidence>
<dbReference type="InterPro" id="IPR036156">
    <property type="entry name" value="Beta-gal/glucu_dom_sf"/>
</dbReference>
<dbReference type="Gene3D" id="2.60.120.260">
    <property type="entry name" value="Galactose-binding domain-like"/>
    <property type="match status" value="1"/>
</dbReference>